<name>A0AA88E078_FICCA</name>
<dbReference type="AlphaFoldDB" id="A0AA88E078"/>
<reference evidence="1" key="1">
    <citation type="submission" date="2023-07" db="EMBL/GenBank/DDBJ databases">
        <title>draft genome sequence of fig (Ficus carica).</title>
        <authorList>
            <person name="Takahashi T."/>
            <person name="Nishimura K."/>
        </authorList>
    </citation>
    <scope>NUCLEOTIDE SEQUENCE</scope>
</reference>
<organism evidence="1 2">
    <name type="scientific">Ficus carica</name>
    <name type="common">Common fig</name>
    <dbReference type="NCBI Taxonomy" id="3494"/>
    <lineage>
        <taxon>Eukaryota</taxon>
        <taxon>Viridiplantae</taxon>
        <taxon>Streptophyta</taxon>
        <taxon>Embryophyta</taxon>
        <taxon>Tracheophyta</taxon>
        <taxon>Spermatophyta</taxon>
        <taxon>Magnoliopsida</taxon>
        <taxon>eudicotyledons</taxon>
        <taxon>Gunneridae</taxon>
        <taxon>Pentapetalae</taxon>
        <taxon>rosids</taxon>
        <taxon>fabids</taxon>
        <taxon>Rosales</taxon>
        <taxon>Moraceae</taxon>
        <taxon>Ficeae</taxon>
        <taxon>Ficus</taxon>
    </lineage>
</organism>
<keyword evidence="2" id="KW-1185">Reference proteome</keyword>
<evidence type="ECO:0000313" key="1">
    <source>
        <dbReference type="EMBL" id="GMN65250.1"/>
    </source>
</evidence>
<sequence>MEPRSSSDSAMCHVWNSQQLEWAPAFLSPFSNSSGHLLHVHIQPIQVRVFLQSTRAAEASSRPWALVVPCVSCFSTP</sequence>
<accession>A0AA88E078</accession>
<dbReference type="Proteomes" id="UP001187192">
    <property type="component" value="Unassembled WGS sequence"/>
</dbReference>
<evidence type="ECO:0000313" key="2">
    <source>
        <dbReference type="Proteomes" id="UP001187192"/>
    </source>
</evidence>
<comment type="caution">
    <text evidence="1">The sequence shown here is derived from an EMBL/GenBank/DDBJ whole genome shotgun (WGS) entry which is preliminary data.</text>
</comment>
<gene>
    <name evidence="1" type="ORF">TIFTF001_034323</name>
</gene>
<protein>
    <submittedName>
        <fullName evidence="1">Uncharacterized protein</fullName>
    </submittedName>
</protein>
<proteinExistence type="predicted"/>
<dbReference type="EMBL" id="BTGU01000222">
    <property type="protein sequence ID" value="GMN65250.1"/>
    <property type="molecule type" value="Genomic_DNA"/>
</dbReference>